<dbReference type="Pfam" id="PF18135">
    <property type="entry name" value="Type_ISP_C"/>
    <property type="match status" value="1"/>
</dbReference>
<dbReference type="OrthoDB" id="5194627at2"/>
<evidence type="ECO:0000259" key="1">
    <source>
        <dbReference type="Pfam" id="PF18135"/>
    </source>
</evidence>
<protein>
    <recommendedName>
        <fullName evidence="1">Type ISP restriction-modification enzyme LLaBIII C-terminal specificity domain-containing protein</fullName>
    </recommendedName>
</protein>
<feature type="domain" description="Type ISP restriction-modification enzyme LLaBIII C-terminal specificity" evidence="1">
    <location>
        <begin position="3"/>
        <end position="64"/>
    </location>
</feature>
<dbReference type="EMBL" id="SPVH01000002">
    <property type="protein sequence ID" value="TFW13995.1"/>
    <property type="molecule type" value="Genomic_DNA"/>
</dbReference>
<accession>A0A4Y9S230</accession>
<evidence type="ECO:0000313" key="3">
    <source>
        <dbReference type="Proteomes" id="UP000298216"/>
    </source>
</evidence>
<proteinExistence type="predicted"/>
<dbReference type="Proteomes" id="UP000298216">
    <property type="component" value="Unassembled WGS sequence"/>
</dbReference>
<organism evidence="2 3">
    <name type="scientific">Brevundimonas intermedia</name>
    <dbReference type="NCBI Taxonomy" id="74315"/>
    <lineage>
        <taxon>Bacteria</taxon>
        <taxon>Pseudomonadati</taxon>
        <taxon>Pseudomonadota</taxon>
        <taxon>Alphaproteobacteria</taxon>
        <taxon>Caulobacterales</taxon>
        <taxon>Caulobacteraceae</taxon>
        <taxon>Brevundimonas</taxon>
    </lineage>
</organism>
<dbReference type="RefSeq" id="WP_135193387.1">
    <property type="nucleotide sequence ID" value="NZ_SPVH01000002.1"/>
</dbReference>
<name>A0A4Y9S230_9CAUL</name>
<comment type="caution">
    <text evidence="2">The sequence shown here is derived from an EMBL/GenBank/DDBJ whole genome shotgun (WGS) entry which is preliminary data.</text>
</comment>
<sequence length="107" mass="11759">MNTTFGVRDAFDWIYAVLHSPAYRERYAEFLKSNFARVPLPRDRALFAALISLGAELIALHLLDPVAASILADPAVRFVNPNGVEARLDGRKADARAPRRPALNATG</sequence>
<reference evidence="2 3" key="1">
    <citation type="submission" date="2019-03" db="EMBL/GenBank/DDBJ databases">
        <title>Draft genome of Brevundimonas sp. a heavy metal resistant soil bacteria.</title>
        <authorList>
            <person name="Soto J."/>
        </authorList>
    </citation>
    <scope>NUCLEOTIDE SEQUENCE [LARGE SCALE GENOMIC DNA]</scope>
    <source>
        <strain evidence="2 3">B-10</strain>
    </source>
</reference>
<evidence type="ECO:0000313" key="2">
    <source>
        <dbReference type="EMBL" id="TFW13995.1"/>
    </source>
</evidence>
<keyword evidence="3" id="KW-1185">Reference proteome</keyword>
<dbReference type="AlphaFoldDB" id="A0A4Y9S230"/>
<gene>
    <name evidence="2" type="ORF">EGY25_01945</name>
</gene>
<dbReference type="InterPro" id="IPR041635">
    <property type="entry name" value="Type_ISP_LLaBIII_C"/>
</dbReference>